<feature type="domain" description="Autotransporter" evidence="2">
    <location>
        <begin position="1048"/>
        <end position="1324"/>
    </location>
</feature>
<dbReference type="InterPro" id="IPR036709">
    <property type="entry name" value="Autotransporte_beta_dom_sf"/>
</dbReference>
<evidence type="ECO:0000256" key="1">
    <source>
        <dbReference type="ARBA" id="ARBA00022729"/>
    </source>
</evidence>
<dbReference type="NCBIfam" id="TIGR02601">
    <property type="entry name" value="autotrns_rpt"/>
    <property type="match status" value="2"/>
</dbReference>
<dbReference type="Pfam" id="PF12951">
    <property type="entry name" value="PATR"/>
    <property type="match status" value="2"/>
</dbReference>
<dbReference type="Pfam" id="PF03797">
    <property type="entry name" value="Autotransporter"/>
    <property type="match status" value="1"/>
</dbReference>
<accession>A0A176X5S8</accession>
<dbReference type="RefSeq" id="WP_063950014.1">
    <property type="nucleotide sequence ID" value="NZ_LXPS01000033.1"/>
</dbReference>
<dbReference type="InterPro" id="IPR030895">
    <property type="entry name" value="T5SS_PEPC_rpt"/>
</dbReference>
<organism evidence="3 4">
    <name type="scientific">Agrobacterium tumefaciens</name>
    <dbReference type="NCBI Taxonomy" id="358"/>
    <lineage>
        <taxon>Bacteria</taxon>
        <taxon>Pseudomonadati</taxon>
        <taxon>Pseudomonadota</taxon>
        <taxon>Alphaproteobacteria</taxon>
        <taxon>Hyphomicrobiales</taxon>
        <taxon>Rhizobiaceae</taxon>
        <taxon>Rhizobium/Agrobacterium group</taxon>
        <taxon>Agrobacterium</taxon>
        <taxon>Agrobacterium tumefaciens complex</taxon>
    </lineage>
</organism>
<dbReference type="Gene3D" id="2.40.128.130">
    <property type="entry name" value="Autotransporter beta-domain"/>
    <property type="match status" value="1"/>
</dbReference>
<dbReference type="SMART" id="SM00869">
    <property type="entry name" value="Autotransporter"/>
    <property type="match status" value="1"/>
</dbReference>
<dbReference type="SUPFAM" id="SSF103515">
    <property type="entry name" value="Autotransporter"/>
    <property type="match status" value="1"/>
</dbReference>
<comment type="caution">
    <text evidence="3">The sequence shown here is derived from an EMBL/GenBank/DDBJ whole genome shotgun (WGS) entry which is preliminary data.</text>
</comment>
<protein>
    <submittedName>
        <fullName evidence="3">Autotransporter outer membrane beta-barrel domain-containing protein</fullName>
    </submittedName>
</protein>
<dbReference type="PROSITE" id="PS51208">
    <property type="entry name" value="AUTOTRANSPORTER"/>
    <property type="match status" value="1"/>
</dbReference>
<reference evidence="3 4" key="1">
    <citation type="submission" date="2016-05" db="EMBL/GenBank/DDBJ databases">
        <authorList>
            <person name="Lavstsen T."/>
            <person name="Jespersen J.S."/>
        </authorList>
    </citation>
    <scope>NUCLEOTIDE SEQUENCE [LARGE SCALE GENOMIC DNA]</scope>
    <source>
        <strain evidence="3 4">KCJ1736</strain>
    </source>
</reference>
<dbReference type="NCBIfam" id="TIGR04393">
    <property type="entry name" value="rpt_T5SS_PEPC"/>
    <property type="match status" value="6"/>
</dbReference>
<proteinExistence type="predicted"/>
<keyword evidence="1" id="KW-0732">Signal</keyword>
<dbReference type="EMBL" id="LXPS01000033">
    <property type="protein sequence ID" value="OAE41905.1"/>
    <property type="molecule type" value="Genomic_DNA"/>
</dbReference>
<name>A0A176X5S8_AGRTU</name>
<evidence type="ECO:0000259" key="2">
    <source>
        <dbReference type="PROSITE" id="PS51208"/>
    </source>
</evidence>
<dbReference type="Proteomes" id="UP000077098">
    <property type="component" value="Unassembled WGS sequence"/>
</dbReference>
<sequence>MSGCFCLFLERETSPESLARRKAAGRHSAFGTGWFLSILLSVSPGQSAWAETLNWNGVPGGDWSTSTNWAPSARVPDAGDDVLINGDGPVLATSTSAMANSVTVGQVSSGTLVINGSLLSNSLSVGVGAGIGGTVTFSGATLQNQGLLSVGGNGIGTLSLLHGSATSTGTVYIGEGATGNGSLTLDNSSTLVTAGTIFVGYGASAAPSGSGGRGDLKILAGSTVNSDRAVLGEAAGTEGDALISGAGSRWTVAAGTVIGNAGVSTLTVTGGGKLLSETTTVIANLSSASGSQVTLSRLGSALETGQLVVGNEGSAHLTVEAAASATSDSAIIGRHSTSVASVAGDGSTWVTGDLQVGGDVADPGGASGNGTLNVTAGGKVKSTAARLGSVAGATGAAIIDGEGSALTVGSGGLAIGDAGTGSLTVTGGGIVSSQAVVLGNSAASTGSARISGAGSTLRSPGDIIVGRGGNAVMSVEAGGAVESRNGVVAALSGSSSSVTVTGGGSSWTMTGTLIAGYQDTASAEVTASAGGNIQAGQVVLGDLSGSSGTMTITGAGSNITAYVDNGLGASGRMTVGQSGFGSLIVTNGASLDAHQLSVGYSAGSDGAVLVNGIGSRVSVDDTLVIGSAGDGSVEVTGGAALAAPTILIASSAGSAGVLNVGAASGQTARSAGTIDAQAISFGAGAGRIVFNHSQTAYLVKADISGAGSVVAENGVTTLSGNNSYSGGTTISGGTLKGTAGSFGSGEIANDAALIVDGAGRLPNAIHGTGSFEKTGAGDLELSAVSTYLGPTTVSGGKLTVNGSLASAVSVGDGATLGGTGTVAGLAIGPGGTLAPGNPLGTLTSTGDATFAAGGKYAVDIDTAGNSDRLAVNGTVTIANDVTLVVTPLTNRSAFSLNTRYRILTATGGITGAFARIDENFAYLTATVAKSDDTGTAYLSFSPTSSAPGSLAAQTTTANARAAANAVEALGENAALYQSAIFLQGGETQLAFSQLAGEIHPSVALTLINRSSQTRDVILDRLRRAFDSIDARPIMPVAYVKDDGDLLFEDEGSPSFWTSGFGSRGRVDGDGNGSSVDSKGGGILFGLDGDLGKSWRAGVAGGYSHERIDQTTFAASAEVDSYYVAAYAGTMIGPASLRFGAIHAFQDMDTRRSVYFSTLSENLSASYGGSTSQVFAEAAWRFDFDLTHVEPYANIAYVNSRTEAFGEKGGIAAVSSASARYEQLSTTLGARITRDVALEGMLGRAMFDLAWRHNYGDTAMGSSLFYDGGEAFSIASTTGSRDAAILNLGLSYDLTPSATLTFRYGAVFGAGLLDQSAAAELGVRF</sequence>
<dbReference type="InterPro" id="IPR011050">
    <property type="entry name" value="Pectin_lyase_fold/virulence"/>
</dbReference>
<dbReference type="InterPro" id="IPR005546">
    <property type="entry name" value="Autotransporte_beta"/>
</dbReference>
<dbReference type="SUPFAM" id="SSF51126">
    <property type="entry name" value="Pectin lyase-like"/>
    <property type="match status" value="1"/>
</dbReference>
<evidence type="ECO:0000313" key="4">
    <source>
        <dbReference type="Proteomes" id="UP000077098"/>
    </source>
</evidence>
<gene>
    <name evidence="3" type="ORF">A7J57_02320</name>
</gene>
<dbReference type="InterPro" id="IPR013425">
    <property type="entry name" value="Autotrns_rpt"/>
</dbReference>
<evidence type="ECO:0000313" key="3">
    <source>
        <dbReference type="EMBL" id="OAE41905.1"/>
    </source>
</evidence>